<protein>
    <submittedName>
        <fullName evidence="1">HVO_0649 family zinc finger protein</fullName>
    </submittedName>
</protein>
<accession>A0ABD5XST8</accession>
<keyword evidence="2" id="KW-1185">Reference proteome</keyword>
<proteinExistence type="predicted"/>
<dbReference type="RefSeq" id="WP_284012404.1">
    <property type="nucleotide sequence ID" value="NZ_CP126156.1"/>
</dbReference>
<organism evidence="1 2">
    <name type="scientific">Halobaculum litoreum</name>
    <dbReference type="NCBI Taxonomy" id="3031998"/>
    <lineage>
        <taxon>Archaea</taxon>
        <taxon>Methanobacteriati</taxon>
        <taxon>Methanobacteriota</taxon>
        <taxon>Stenosarchaea group</taxon>
        <taxon>Halobacteria</taxon>
        <taxon>Halobacteriales</taxon>
        <taxon>Haloferacaceae</taxon>
        <taxon>Halobaculum</taxon>
    </lineage>
</organism>
<dbReference type="InterPro" id="IPR049696">
    <property type="entry name" value="HVO_0649-like"/>
</dbReference>
<dbReference type="GeneID" id="81122394"/>
<gene>
    <name evidence="1" type="ORF">ACFQRB_05290</name>
</gene>
<dbReference type="Proteomes" id="UP001596368">
    <property type="component" value="Unassembled WGS sequence"/>
</dbReference>
<evidence type="ECO:0000313" key="1">
    <source>
        <dbReference type="EMBL" id="MFC7136120.1"/>
    </source>
</evidence>
<reference evidence="1 2" key="1">
    <citation type="journal article" date="2019" name="Int. J. Syst. Evol. Microbiol.">
        <title>The Global Catalogue of Microorganisms (GCM) 10K type strain sequencing project: providing services to taxonomists for standard genome sequencing and annotation.</title>
        <authorList>
            <consortium name="The Broad Institute Genomics Platform"/>
            <consortium name="The Broad Institute Genome Sequencing Center for Infectious Disease"/>
            <person name="Wu L."/>
            <person name="Ma J."/>
        </authorList>
    </citation>
    <scope>NUCLEOTIDE SEQUENCE [LARGE SCALE GENOMIC DNA]</scope>
    <source>
        <strain evidence="1 2">DT92</strain>
    </source>
</reference>
<sequence length="69" mass="8132">MALKRTSGTTALDVYRERLRAEPTCVKCGLTDEGGRWQTRYRERRLVYRHVCPRCGAIDRRTIRFDGEE</sequence>
<name>A0ABD5XST8_9EURY</name>
<evidence type="ECO:0000313" key="2">
    <source>
        <dbReference type="Proteomes" id="UP001596368"/>
    </source>
</evidence>
<comment type="caution">
    <text evidence="1">The sequence shown here is derived from an EMBL/GenBank/DDBJ whole genome shotgun (WGS) entry which is preliminary data.</text>
</comment>
<dbReference type="NCBIfam" id="NF041911">
    <property type="entry name" value="HVO_0649"/>
    <property type="match status" value="1"/>
</dbReference>
<dbReference type="EMBL" id="JBHSZG010000001">
    <property type="protein sequence ID" value="MFC7136120.1"/>
    <property type="molecule type" value="Genomic_DNA"/>
</dbReference>
<dbReference type="AlphaFoldDB" id="A0ABD5XST8"/>